<keyword evidence="6" id="KW-0460">Magnesium</keyword>
<proteinExistence type="predicted"/>
<feature type="coiled-coil region" evidence="8">
    <location>
        <begin position="27"/>
        <end position="54"/>
    </location>
</feature>
<reference evidence="9 10" key="1">
    <citation type="submission" date="2018-03" db="EMBL/GenBank/DDBJ databases">
        <title>Genomic Encyclopedia of Archaeal and Bacterial Type Strains, Phase II (KMG-II): from individual species to whole genera.</title>
        <authorList>
            <person name="Goeker M."/>
        </authorList>
    </citation>
    <scope>NUCLEOTIDE SEQUENCE [LARGE SCALE GENOMIC DNA]</scope>
    <source>
        <strain evidence="9 10">DSM 13175</strain>
    </source>
</reference>
<dbReference type="PANTHER" id="PTHR34382">
    <property type="entry name" value="PTS SYSTEM N,N'-DIACETYLCHITOBIOSE-SPECIFIC EIIA COMPONENT"/>
    <property type="match status" value="1"/>
</dbReference>
<dbReference type="Gene3D" id="1.20.58.80">
    <property type="entry name" value="Phosphotransferase system, lactose/cellobiose-type IIA subunit"/>
    <property type="match status" value="1"/>
</dbReference>
<keyword evidence="1" id="KW-0813">Transport</keyword>
<dbReference type="SUPFAM" id="SSF46973">
    <property type="entry name" value="Enzyme IIa from lactose specific PTS, IIa-lac"/>
    <property type="match status" value="1"/>
</dbReference>
<dbReference type="PIRSF" id="PIRSF000699">
    <property type="entry name" value="PTS_IILac_III"/>
    <property type="match status" value="1"/>
</dbReference>
<dbReference type="GO" id="GO:0046872">
    <property type="term" value="F:metal ion binding"/>
    <property type="evidence" value="ECO:0007669"/>
    <property type="project" value="UniProtKB-KW"/>
</dbReference>
<feature type="active site" description="Tele-phosphohistidine intermediate" evidence="5">
    <location>
        <position position="76"/>
    </location>
</feature>
<evidence type="ECO:0000256" key="6">
    <source>
        <dbReference type="PIRSR" id="PIRSR000699-2"/>
    </source>
</evidence>
<accession>A0A2T0VWB8</accession>
<evidence type="ECO:0000256" key="1">
    <source>
        <dbReference type="ARBA" id="ARBA00022448"/>
    </source>
</evidence>
<dbReference type="Proteomes" id="UP000238205">
    <property type="component" value="Unassembled WGS sequence"/>
</dbReference>
<dbReference type="PROSITE" id="PS51095">
    <property type="entry name" value="PTS_EIIA_TYPE_3"/>
    <property type="match status" value="1"/>
</dbReference>
<evidence type="ECO:0000256" key="7">
    <source>
        <dbReference type="PROSITE-ProRule" id="PRU00418"/>
    </source>
</evidence>
<dbReference type="EMBL" id="PVTO01000032">
    <property type="protein sequence ID" value="PRY76183.1"/>
    <property type="molecule type" value="Genomic_DNA"/>
</dbReference>
<gene>
    <name evidence="9" type="ORF">CLV38_13214</name>
</gene>
<evidence type="ECO:0000256" key="4">
    <source>
        <dbReference type="ARBA" id="ARBA00022683"/>
    </source>
</evidence>
<name>A0A2T0VWB8_9LACT</name>
<feature type="binding site" evidence="6">
    <location>
        <position position="79"/>
    </location>
    <ligand>
        <name>Mg(2+)</name>
        <dbReference type="ChEBI" id="CHEBI:18420"/>
        <note>ligand shared between all trimeric partners</note>
    </ligand>
</feature>
<keyword evidence="3" id="KW-0808">Transferase</keyword>
<protein>
    <submittedName>
        <fullName evidence="9">PTS system cellobiose-specific IIA component</fullName>
    </submittedName>
</protein>
<evidence type="ECO:0000256" key="5">
    <source>
        <dbReference type="PIRSR" id="PIRSR000699-1"/>
    </source>
</evidence>
<sequence>MDEHNEVVMNLIVNAGNAKSSAMEAVYAAKKSDFETAKEKFKEANDQINKAHNTQTGLITAEANEENIKINLIMVHAQDHLMTAITFIDLARELVDFYEIMSTEKK</sequence>
<keyword evidence="8" id="KW-0175">Coiled coil</keyword>
<evidence type="ECO:0000313" key="10">
    <source>
        <dbReference type="Proteomes" id="UP000238205"/>
    </source>
</evidence>
<keyword evidence="2" id="KW-0762">Sugar transport</keyword>
<comment type="cofactor">
    <cofactor evidence="6">
        <name>Mg(2+)</name>
        <dbReference type="ChEBI" id="CHEBI:18420"/>
    </cofactor>
    <text evidence="6">Binds 1 Mg(2+) ion per trimer.</text>
</comment>
<feature type="modified residue" description="Phosphohistidine; by HPr" evidence="7">
    <location>
        <position position="76"/>
    </location>
</feature>
<evidence type="ECO:0000256" key="8">
    <source>
        <dbReference type="SAM" id="Coils"/>
    </source>
</evidence>
<organism evidence="9 10">
    <name type="scientific">Alkalibacterium olivapovliticus</name>
    <dbReference type="NCBI Taxonomy" id="99907"/>
    <lineage>
        <taxon>Bacteria</taxon>
        <taxon>Bacillati</taxon>
        <taxon>Bacillota</taxon>
        <taxon>Bacilli</taxon>
        <taxon>Lactobacillales</taxon>
        <taxon>Carnobacteriaceae</taxon>
        <taxon>Alkalibacterium</taxon>
    </lineage>
</organism>
<keyword evidence="10" id="KW-1185">Reference proteome</keyword>
<evidence type="ECO:0000256" key="3">
    <source>
        <dbReference type="ARBA" id="ARBA00022679"/>
    </source>
</evidence>
<comment type="caution">
    <text evidence="9">The sequence shown here is derived from an EMBL/GenBank/DDBJ whole genome shotgun (WGS) entry which is preliminary data.</text>
</comment>
<dbReference type="CDD" id="cd00215">
    <property type="entry name" value="PTS_IIA_lac"/>
    <property type="match status" value="1"/>
</dbReference>
<evidence type="ECO:0000256" key="2">
    <source>
        <dbReference type="ARBA" id="ARBA00022597"/>
    </source>
</evidence>
<dbReference type="AlphaFoldDB" id="A0A2T0VWB8"/>
<dbReference type="InterPro" id="IPR036542">
    <property type="entry name" value="PTS_IIA_lac/cel_sf"/>
</dbReference>
<evidence type="ECO:0000313" key="9">
    <source>
        <dbReference type="EMBL" id="PRY76183.1"/>
    </source>
</evidence>
<dbReference type="GO" id="GO:0016740">
    <property type="term" value="F:transferase activity"/>
    <property type="evidence" value="ECO:0007669"/>
    <property type="project" value="UniProtKB-KW"/>
</dbReference>
<dbReference type="PANTHER" id="PTHR34382:SF7">
    <property type="entry name" value="PTS SYSTEM N,N'-DIACETYLCHITOBIOSE-SPECIFIC EIIA COMPONENT"/>
    <property type="match status" value="1"/>
</dbReference>
<keyword evidence="4" id="KW-0598">Phosphotransferase system</keyword>
<keyword evidence="6" id="KW-0479">Metal-binding</keyword>
<dbReference type="Pfam" id="PF02255">
    <property type="entry name" value="PTS_IIA"/>
    <property type="match status" value="1"/>
</dbReference>
<dbReference type="GO" id="GO:0009401">
    <property type="term" value="P:phosphoenolpyruvate-dependent sugar phosphotransferase system"/>
    <property type="evidence" value="ECO:0007669"/>
    <property type="project" value="UniProtKB-KW"/>
</dbReference>
<dbReference type="InterPro" id="IPR003188">
    <property type="entry name" value="PTS_IIA_lac/cel"/>
</dbReference>